<organism evidence="7 8">
    <name type="scientific">Symbiochloris irregularis</name>
    <dbReference type="NCBI Taxonomy" id="706552"/>
    <lineage>
        <taxon>Eukaryota</taxon>
        <taxon>Viridiplantae</taxon>
        <taxon>Chlorophyta</taxon>
        <taxon>core chlorophytes</taxon>
        <taxon>Trebouxiophyceae</taxon>
        <taxon>Trebouxiales</taxon>
        <taxon>Trebouxiaceae</taxon>
        <taxon>Symbiochloris</taxon>
    </lineage>
</organism>
<dbReference type="AlphaFoldDB" id="A0AAW1PI90"/>
<dbReference type="PANTHER" id="PTHR12841:SF6">
    <property type="entry name" value="PROTEIN UNC-50 HOMOLOG"/>
    <property type="match status" value="1"/>
</dbReference>
<evidence type="ECO:0000313" key="8">
    <source>
        <dbReference type="Proteomes" id="UP001465755"/>
    </source>
</evidence>
<keyword evidence="8" id="KW-1185">Reference proteome</keyword>
<accession>A0AAW1PI90</accession>
<dbReference type="Pfam" id="PF05216">
    <property type="entry name" value="UNC-50"/>
    <property type="match status" value="1"/>
</dbReference>
<feature type="transmembrane region" description="Helical" evidence="6">
    <location>
        <begin position="73"/>
        <end position="92"/>
    </location>
</feature>
<comment type="subcellular location">
    <subcellularLocation>
        <location evidence="1">Membrane</location>
        <topology evidence="1">Multi-pass membrane protein</topology>
    </subcellularLocation>
</comment>
<evidence type="ECO:0000256" key="1">
    <source>
        <dbReference type="ARBA" id="ARBA00004141"/>
    </source>
</evidence>
<evidence type="ECO:0000256" key="6">
    <source>
        <dbReference type="SAM" id="Phobius"/>
    </source>
</evidence>
<evidence type="ECO:0000256" key="2">
    <source>
        <dbReference type="ARBA" id="ARBA00006293"/>
    </source>
</evidence>
<keyword evidence="3 6" id="KW-0812">Transmembrane</keyword>
<protein>
    <recommendedName>
        <fullName evidence="9">Unc-50-like protein</fullName>
    </recommendedName>
</protein>
<dbReference type="InterPro" id="IPR007881">
    <property type="entry name" value="UNC-50"/>
</dbReference>
<gene>
    <name evidence="7" type="ORF">WJX73_004253</name>
</gene>
<reference evidence="7 8" key="1">
    <citation type="journal article" date="2024" name="Nat. Commun.">
        <title>Phylogenomics reveals the evolutionary origins of lichenization in chlorophyte algae.</title>
        <authorList>
            <person name="Puginier C."/>
            <person name="Libourel C."/>
            <person name="Otte J."/>
            <person name="Skaloud P."/>
            <person name="Haon M."/>
            <person name="Grisel S."/>
            <person name="Petersen M."/>
            <person name="Berrin J.G."/>
            <person name="Delaux P.M."/>
            <person name="Dal Grande F."/>
            <person name="Keller J."/>
        </authorList>
    </citation>
    <scope>NUCLEOTIDE SEQUENCE [LARGE SCALE GENOMIC DNA]</scope>
    <source>
        <strain evidence="7 8">SAG 2036</strain>
    </source>
</reference>
<evidence type="ECO:0000256" key="5">
    <source>
        <dbReference type="ARBA" id="ARBA00023136"/>
    </source>
</evidence>
<feature type="transmembrane region" description="Helical" evidence="6">
    <location>
        <begin position="217"/>
        <end position="236"/>
    </location>
</feature>
<keyword evidence="5 6" id="KW-0472">Membrane</keyword>
<dbReference type="GO" id="GO:0000139">
    <property type="term" value="C:Golgi membrane"/>
    <property type="evidence" value="ECO:0007669"/>
    <property type="project" value="TreeGrafter"/>
</dbReference>
<keyword evidence="4 6" id="KW-1133">Transmembrane helix</keyword>
<name>A0AAW1PI90_9CHLO</name>
<evidence type="ECO:0000256" key="3">
    <source>
        <dbReference type="ARBA" id="ARBA00022692"/>
    </source>
</evidence>
<comment type="caution">
    <text evidence="7">The sequence shown here is derived from an EMBL/GenBank/DDBJ whole genome shotgun (WGS) entry which is preliminary data.</text>
</comment>
<dbReference type="Proteomes" id="UP001465755">
    <property type="component" value="Unassembled WGS sequence"/>
</dbReference>
<proteinExistence type="inferred from homology"/>
<evidence type="ECO:0000256" key="4">
    <source>
        <dbReference type="ARBA" id="ARBA00022989"/>
    </source>
</evidence>
<feature type="transmembrane region" description="Helical" evidence="6">
    <location>
        <begin position="104"/>
        <end position="126"/>
    </location>
</feature>
<evidence type="ECO:0000313" key="7">
    <source>
        <dbReference type="EMBL" id="KAK9809583.1"/>
    </source>
</evidence>
<dbReference type="PANTHER" id="PTHR12841">
    <property type="entry name" value="PROTEIN UNC-50 HOMOLOG"/>
    <property type="match status" value="1"/>
</dbReference>
<evidence type="ECO:0008006" key="9">
    <source>
        <dbReference type="Google" id="ProtNLM"/>
    </source>
</evidence>
<sequence>MLPTTTINGGKRSAAKANALVSTYLRRIIKPGQMDFEYTFWLMLQLCVAPKTAYRHTAYHKQTKNEWARDDPAYVIICCVLLAVAGTAYCVTFSGSLWHSVVTVLSAILLDFLLIGWAIATAGWFLANRFLRKKGSVHMVEQHVEWMYAFDVHCNSYFPLFILLYVAQFLLTPLLLLHGFIPALFSNILYAVALSYYHYLSFLGYSGLPFLEHTEVFLWPVAGILVAVVPAILVGFNPTRFTLNVYFGQ</sequence>
<dbReference type="EMBL" id="JALJOQ010000018">
    <property type="protein sequence ID" value="KAK9809583.1"/>
    <property type="molecule type" value="Genomic_DNA"/>
</dbReference>
<comment type="similarity">
    <text evidence="2">Belongs to the unc-50 family.</text>
</comment>